<protein>
    <submittedName>
        <fullName evidence="2">Uncharacterized protein</fullName>
    </submittedName>
</protein>
<keyword evidence="3" id="KW-1185">Reference proteome</keyword>
<gene>
    <name evidence="2" type="ORF">E2562_021604</name>
</gene>
<dbReference type="AlphaFoldDB" id="A0A6G1EBP9"/>
<feature type="coiled-coil region" evidence="1">
    <location>
        <begin position="3"/>
        <end position="65"/>
    </location>
</feature>
<proteinExistence type="predicted"/>
<organism evidence="2 3">
    <name type="scientific">Oryza meyeriana var. granulata</name>
    <dbReference type="NCBI Taxonomy" id="110450"/>
    <lineage>
        <taxon>Eukaryota</taxon>
        <taxon>Viridiplantae</taxon>
        <taxon>Streptophyta</taxon>
        <taxon>Embryophyta</taxon>
        <taxon>Tracheophyta</taxon>
        <taxon>Spermatophyta</taxon>
        <taxon>Magnoliopsida</taxon>
        <taxon>Liliopsida</taxon>
        <taxon>Poales</taxon>
        <taxon>Poaceae</taxon>
        <taxon>BOP clade</taxon>
        <taxon>Oryzoideae</taxon>
        <taxon>Oryzeae</taxon>
        <taxon>Oryzinae</taxon>
        <taxon>Oryza</taxon>
        <taxon>Oryza meyeriana</taxon>
    </lineage>
</organism>
<dbReference type="EMBL" id="SPHZ02000004">
    <property type="protein sequence ID" value="KAF0922016.1"/>
    <property type="molecule type" value="Genomic_DNA"/>
</dbReference>
<keyword evidence="1" id="KW-0175">Coiled coil</keyword>
<accession>A0A6G1EBP9</accession>
<name>A0A6G1EBP9_9ORYZ</name>
<evidence type="ECO:0000313" key="3">
    <source>
        <dbReference type="Proteomes" id="UP000479710"/>
    </source>
</evidence>
<dbReference type="Proteomes" id="UP000479710">
    <property type="component" value="Unassembled WGS sequence"/>
</dbReference>
<evidence type="ECO:0000256" key="1">
    <source>
        <dbReference type="SAM" id="Coils"/>
    </source>
</evidence>
<sequence length="86" mass="9779">MAHEQTLIRIEREQTALEEARREAVMTQEEAKGCLNLATKCEHAADRRMQELAACEEQVALHEQETRIPEEVLAKQEVAILHGEAD</sequence>
<comment type="caution">
    <text evidence="2">The sequence shown here is derived from an EMBL/GenBank/DDBJ whole genome shotgun (WGS) entry which is preliminary data.</text>
</comment>
<reference evidence="2 3" key="1">
    <citation type="submission" date="2019-11" db="EMBL/GenBank/DDBJ databases">
        <title>Whole genome sequence of Oryza granulata.</title>
        <authorList>
            <person name="Li W."/>
        </authorList>
    </citation>
    <scope>NUCLEOTIDE SEQUENCE [LARGE SCALE GENOMIC DNA]</scope>
    <source>
        <strain evidence="3">cv. Menghai</strain>
        <tissue evidence="2">Leaf</tissue>
    </source>
</reference>
<evidence type="ECO:0000313" key="2">
    <source>
        <dbReference type="EMBL" id="KAF0922016.1"/>
    </source>
</evidence>